<dbReference type="PANTHER" id="PTHR43827">
    <property type="entry name" value="2,5-DIKETO-D-GLUCONIC ACID REDUCTASE"/>
    <property type="match status" value="1"/>
</dbReference>
<accession>A0A9D2PH64</accession>
<feature type="domain" description="NADP-dependent oxidoreductase" evidence="7">
    <location>
        <begin position="15"/>
        <end position="257"/>
    </location>
</feature>
<gene>
    <name evidence="8" type="ORF">H9754_05400</name>
</gene>
<dbReference type="PIRSF" id="PIRSF000097">
    <property type="entry name" value="AKR"/>
    <property type="match status" value="1"/>
</dbReference>
<evidence type="ECO:0000313" key="8">
    <source>
        <dbReference type="EMBL" id="HJC50006.1"/>
    </source>
</evidence>
<comment type="caution">
    <text evidence="8">The sequence shown here is derived from an EMBL/GenBank/DDBJ whole genome shotgun (WGS) entry which is preliminary data.</text>
</comment>
<feature type="binding site" evidence="5">
    <location>
        <position position="107"/>
    </location>
    <ligand>
        <name>substrate</name>
    </ligand>
</feature>
<dbReference type="InterPro" id="IPR023210">
    <property type="entry name" value="NADP_OxRdtase_dom"/>
</dbReference>
<evidence type="ECO:0000313" key="9">
    <source>
        <dbReference type="Proteomes" id="UP000823904"/>
    </source>
</evidence>
<dbReference type="AlphaFoldDB" id="A0A9D2PH64"/>
<dbReference type="InterPro" id="IPR018170">
    <property type="entry name" value="Aldo/ket_reductase_CS"/>
</dbReference>
<proteinExistence type="inferred from homology"/>
<reference evidence="8" key="2">
    <citation type="submission" date="2021-04" db="EMBL/GenBank/DDBJ databases">
        <authorList>
            <person name="Gilroy R."/>
        </authorList>
    </citation>
    <scope>NUCLEOTIDE SEQUENCE</scope>
    <source>
        <strain evidence="8">ChiSjej3B21-8574</strain>
    </source>
</reference>
<dbReference type="Proteomes" id="UP000823904">
    <property type="component" value="Unassembled WGS sequence"/>
</dbReference>
<keyword evidence="3" id="KW-0560">Oxidoreductase</keyword>
<sequence>METICLNNNVDMPQLGFGVFQITDEEVCRQSVLNALKTGYRLIDTAACYGNERAVGAAVRDSGIAREEIFLTSKVWIQDAGYEKTKKSFEKTLENLGTDYLDLYLIHMPYGDYYGSWKAMEELYKEGKIRAIGVCNFEADRLTDLILNNEVTPAVNQMEMHPFCQQKNLRDVMEQYQIKMMAWAPFAEGMNGIFTNELLKSIGEKYGKSPAQVILRWMRQNGIIAIPKSVHEERIRENYAIDDFVLSPEDMIQISQMDTGRSHILEIRNLAEVYRLSHGNGSFFKGIYQKSDCKSTGIW</sequence>
<dbReference type="Gene3D" id="3.20.20.100">
    <property type="entry name" value="NADP-dependent oxidoreductase domain"/>
    <property type="match status" value="1"/>
</dbReference>
<evidence type="ECO:0000259" key="7">
    <source>
        <dbReference type="Pfam" id="PF00248"/>
    </source>
</evidence>
<evidence type="ECO:0000256" key="3">
    <source>
        <dbReference type="ARBA" id="ARBA00023002"/>
    </source>
</evidence>
<dbReference type="CDD" id="cd19133">
    <property type="entry name" value="AKR_AKR5F1"/>
    <property type="match status" value="1"/>
</dbReference>
<protein>
    <submittedName>
        <fullName evidence="8">Aldo/keto reductase</fullName>
    </submittedName>
</protein>
<dbReference type="FunFam" id="3.20.20.100:FF:000015">
    <property type="entry name" value="Oxidoreductase, aldo/keto reductase family"/>
    <property type="match status" value="1"/>
</dbReference>
<reference evidence="8" key="1">
    <citation type="journal article" date="2021" name="PeerJ">
        <title>Extensive microbial diversity within the chicken gut microbiome revealed by metagenomics and culture.</title>
        <authorList>
            <person name="Gilroy R."/>
            <person name="Ravi A."/>
            <person name="Getino M."/>
            <person name="Pursley I."/>
            <person name="Horton D.L."/>
            <person name="Alikhan N.F."/>
            <person name="Baker D."/>
            <person name="Gharbi K."/>
            <person name="Hall N."/>
            <person name="Watson M."/>
            <person name="Adriaenssens E.M."/>
            <person name="Foster-Nyarko E."/>
            <person name="Jarju S."/>
            <person name="Secka A."/>
            <person name="Antonio M."/>
            <person name="Oren A."/>
            <person name="Chaudhuri R.R."/>
            <person name="La Ragione R."/>
            <person name="Hildebrand F."/>
            <person name="Pallen M.J."/>
        </authorList>
    </citation>
    <scope>NUCLEOTIDE SEQUENCE</scope>
    <source>
        <strain evidence="8">ChiSjej3B21-8574</strain>
    </source>
</reference>
<dbReference type="SUPFAM" id="SSF51430">
    <property type="entry name" value="NAD(P)-linked oxidoreductase"/>
    <property type="match status" value="1"/>
</dbReference>
<evidence type="ECO:0000256" key="1">
    <source>
        <dbReference type="ARBA" id="ARBA00007905"/>
    </source>
</evidence>
<feature type="active site" description="Proton donor" evidence="4">
    <location>
        <position position="49"/>
    </location>
</feature>
<name>A0A9D2PH64_9FIRM</name>
<dbReference type="PROSITE" id="PS00798">
    <property type="entry name" value="ALDOKETO_REDUCTASE_1"/>
    <property type="match status" value="1"/>
</dbReference>
<dbReference type="InterPro" id="IPR020471">
    <property type="entry name" value="AKR"/>
</dbReference>
<dbReference type="PANTHER" id="PTHR43827:SF3">
    <property type="entry name" value="NADP-DEPENDENT OXIDOREDUCTASE DOMAIN-CONTAINING PROTEIN"/>
    <property type="match status" value="1"/>
</dbReference>
<evidence type="ECO:0000256" key="5">
    <source>
        <dbReference type="PIRSR" id="PIRSR000097-2"/>
    </source>
</evidence>
<evidence type="ECO:0000256" key="6">
    <source>
        <dbReference type="PIRSR" id="PIRSR000097-3"/>
    </source>
</evidence>
<evidence type="ECO:0000256" key="4">
    <source>
        <dbReference type="PIRSR" id="PIRSR000097-1"/>
    </source>
</evidence>
<keyword evidence="2" id="KW-0521">NADP</keyword>
<dbReference type="PRINTS" id="PR00069">
    <property type="entry name" value="ALDKETRDTASE"/>
</dbReference>
<dbReference type="PROSITE" id="PS00062">
    <property type="entry name" value="ALDOKETO_REDUCTASE_2"/>
    <property type="match status" value="1"/>
</dbReference>
<organism evidence="8 9">
    <name type="scientific">Candidatus Anaerostipes avistercoris</name>
    <dbReference type="NCBI Taxonomy" id="2838462"/>
    <lineage>
        <taxon>Bacteria</taxon>
        <taxon>Bacillati</taxon>
        <taxon>Bacillota</taxon>
        <taxon>Clostridia</taxon>
        <taxon>Lachnospirales</taxon>
        <taxon>Lachnospiraceae</taxon>
        <taxon>Anaerostipes</taxon>
    </lineage>
</organism>
<comment type="similarity">
    <text evidence="1">Belongs to the aldo/keto reductase family.</text>
</comment>
<dbReference type="Pfam" id="PF00248">
    <property type="entry name" value="Aldo_ket_red"/>
    <property type="match status" value="1"/>
</dbReference>
<dbReference type="InterPro" id="IPR036812">
    <property type="entry name" value="NAD(P)_OxRdtase_dom_sf"/>
</dbReference>
<dbReference type="EMBL" id="DWWD01000022">
    <property type="protein sequence ID" value="HJC50006.1"/>
    <property type="molecule type" value="Genomic_DNA"/>
</dbReference>
<feature type="site" description="Lowers pKa of active site Tyr" evidence="6">
    <location>
        <position position="74"/>
    </location>
</feature>
<dbReference type="GO" id="GO:0016616">
    <property type="term" value="F:oxidoreductase activity, acting on the CH-OH group of donors, NAD or NADP as acceptor"/>
    <property type="evidence" value="ECO:0007669"/>
    <property type="project" value="UniProtKB-ARBA"/>
</dbReference>
<dbReference type="PROSITE" id="PS00063">
    <property type="entry name" value="ALDOKETO_REDUCTASE_3"/>
    <property type="match status" value="1"/>
</dbReference>
<evidence type="ECO:0000256" key="2">
    <source>
        <dbReference type="ARBA" id="ARBA00022857"/>
    </source>
</evidence>